<evidence type="ECO:0000313" key="2">
    <source>
        <dbReference type="EMBL" id="KAK3580481.1"/>
    </source>
</evidence>
<protein>
    <submittedName>
        <fullName evidence="2">Uncharacterized protein</fullName>
    </submittedName>
</protein>
<dbReference type="AlphaFoldDB" id="A0AAE0RVP5"/>
<name>A0AAE0RVP5_9BIVA</name>
<feature type="region of interest" description="Disordered" evidence="1">
    <location>
        <begin position="242"/>
        <end position="262"/>
    </location>
</feature>
<sequence>MNGEMVKSDKEIVRFENEYVDNSKKELYQLHEDDNKVLNKECSKQGVYDEVSGISGSECEAAGENDKINNGINQNPDKCKVSAKSKDLLKEDKYYADVELEGSAKEINGNHYSEVSILGEKESFEQTENPVYTQPIKHVYSSLSHKWKVKTKFQSFDTSENQATDENNHTGSTYYDYVDVNVSKNTKTNDETLDATYDHLDLDRGPQRNCTNRPISDESILHKDEYDNHIISCKEDKTTVGKKDVYSKVSSRPKHDPEVDKDVSRGALERDDTNRKIYEQEKIIVEVDTNIYDSIDKSIDSLMSPDSKRTEKNENKTIELQTLTGFAISLQKQNTDMRNKYKEPYPAP</sequence>
<dbReference type="EMBL" id="JAEAOA010000114">
    <property type="protein sequence ID" value="KAK3580481.1"/>
    <property type="molecule type" value="Genomic_DNA"/>
</dbReference>
<evidence type="ECO:0000256" key="1">
    <source>
        <dbReference type="SAM" id="MobiDB-lite"/>
    </source>
</evidence>
<reference evidence="2" key="1">
    <citation type="journal article" date="2021" name="Genome Biol. Evol.">
        <title>A High-Quality Reference Genome for a Parasitic Bivalve with Doubly Uniparental Inheritance (Bivalvia: Unionida).</title>
        <authorList>
            <person name="Smith C.H."/>
        </authorList>
    </citation>
    <scope>NUCLEOTIDE SEQUENCE</scope>
    <source>
        <strain evidence="2">CHS0354</strain>
    </source>
</reference>
<accession>A0AAE0RVP5</accession>
<reference evidence="2" key="2">
    <citation type="journal article" date="2021" name="Genome Biol. Evol.">
        <title>Developing a high-quality reference genome for a parasitic bivalve with doubly uniparental inheritance (Bivalvia: Unionida).</title>
        <authorList>
            <person name="Smith C.H."/>
        </authorList>
    </citation>
    <scope>NUCLEOTIDE SEQUENCE</scope>
    <source>
        <strain evidence="2">CHS0354</strain>
        <tissue evidence="2">Mantle</tissue>
    </source>
</reference>
<dbReference type="Proteomes" id="UP001195483">
    <property type="component" value="Unassembled WGS sequence"/>
</dbReference>
<comment type="caution">
    <text evidence="2">The sequence shown here is derived from an EMBL/GenBank/DDBJ whole genome shotgun (WGS) entry which is preliminary data.</text>
</comment>
<gene>
    <name evidence="2" type="ORF">CHS0354_001082</name>
</gene>
<proteinExistence type="predicted"/>
<keyword evidence="3" id="KW-1185">Reference proteome</keyword>
<reference evidence="2" key="3">
    <citation type="submission" date="2023-05" db="EMBL/GenBank/DDBJ databases">
        <authorList>
            <person name="Smith C.H."/>
        </authorList>
    </citation>
    <scope>NUCLEOTIDE SEQUENCE</scope>
    <source>
        <strain evidence="2">CHS0354</strain>
        <tissue evidence="2">Mantle</tissue>
    </source>
</reference>
<feature type="compositionally biased region" description="Basic and acidic residues" evidence="1">
    <location>
        <begin position="253"/>
        <end position="262"/>
    </location>
</feature>
<organism evidence="2 3">
    <name type="scientific">Potamilus streckersoni</name>
    <dbReference type="NCBI Taxonomy" id="2493646"/>
    <lineage>
        <taxon>Eukaryota</taxon>
        <taxon>Metazoa</taxon>
        <taxon>Spiralia</taxon>
        <taxon>Lophotrochozoa</taxon>
        <taxon>Mollusca</taxon>
        <taxon>Bivalvia</taxon>
        <taxon>Autobranchia</taxon>
        <taxon>Heteroconchia</taxon>
        <taxon>Palaeoheterodonta</taxon>
        <taxon>Unionida</taxon>
        <taxon>Unionoidea</taxon>
        <taxon>Unionidae</taxon>
        <taxon>Ambleminae</taxon>
        <taxon>Lampsilini</taxon>
        <taxon>Potamilus</taxon>
    </lineage>
</organism>
<evidence type="ECO:0000313" key="3">
    <source>
        <dbReference type="Proteomes" id="UP001195483"/>
    </source>
</evidence>